<comment type="caution">
    <text evidence="4">The sequence shown here is derived from an EMBL/GenBank/DDBJ whole genome shotgun (WGS) entry which is preliminary data.</text>
</comment>
<feature type="domain" description="DUF2231" evidence="3">
    <location>
        <begin position="29"/>
        <end position="153"/>
    </location>
</feature>
<sequence length="460" mass="49879">MPVECQPHGARKTNTRLMLLNILTFAGRLHPLIVHLPIGFLLLALLFDVLGYTRRYAHLRSAVPLTLLAGFVAAVLACVFGWILSATGDYDTATLGRHKTAGIILAVIAGLLLLFTTSWFKKQYVVGPRLFSVLLVGLMGLMSYAGHQGGNLTHGNDYLNLAILTQVQRQKPTSVEAAFIYEDVVQPMLIQKCGQCHQPGKLKGKLSVQSLALLLKGGKTGPAVVPGKPDESELYKRITMDPGHEKFMPADGKPPLVKREVEIIRWWIEKGMAVEGKKLAELKGNATIQPQVAAYLGLGGAGAEEGVAGIEQHNNPEIPASLDMGLVENLRKKGLIVRVMLQHPVMLDVTLPAGSGARMADIKDDLARVGKNIIWLNLSDNGLTEGDLAVLEGMSNLEKLRLEKNPIADGISDHLLALKHLTAVNLNETKISALCVNKLGENPGIKRVYTWKTAVPQNAD</sequence>
<feature type="transmembrane region" description="Helical" evidence="1">
    <location>
        <begin position="127"/>
        <end position="146"/>
    </location>
</feature>
<accession>A0A5B2W2L0</accession>
<dbReference type="Pfam" id="PF09990">
    <property type="entry name" value="DUF2231"/>
    <property type="match status" value="1"/>
</dbReference>
<dbReference type="Gene3D" id="3.80.10.10">
    <property type="entry name" value="Ribonuclease Inhibitor"/>
    <property type="match status" value="1"/>
</dbReference>
<evidence type="ECO:0000313" key="4">
    <source>
        <dbReference type="EMBL" id="KAA2244489.1"/>
    </source>
</evidence>
<keyword evidence="1" id="KW-0812">Transmembrane</keyword>
<evidence type="ECO:0000313" key="5">
    <source>
        <dbReference type="Proteomes" id="UP000324611"/>
    </source>
</evidence>
<dbReference type="AlphaFoldDB" id="A0A5B2W2L0"/>
<dbReference type="PANTHER" id="PTHR35889">
    <property type="entry name" value="CYCLOINULO-OLIGOSACCHARIDE FRUCTANOTRANSFERASE-RELATED"/>
    <property type="match status" value="1"/>
</dbReference>
<dbReference type="InterPro" id="IPR032675">
    <property type="entry name" value="LRR_dom_sf"/>
</dbReference>
<feature type="transmembrane region" description="Helical" evidence="1">
    <location>
        <begin position="62"/>
        <end position="83"/>
    </location>
</feature>
<dbReference type="EMBL" id="VUOC01000001">
    <property type="protein sequence ID" value="KAA2244489.1"/>
    <property type="molecule type" value="Genomic_DNA"/>
</dbReference>
<keyword evidence="1" id="KW-1133">Transmembrane helix</keyword>
<dbReference type="SUPFAM" id="SSF52047">
    <property type="entry name" value="RNI-like"/>
    <property type="match status" value="1"/>
</dbReference>
<evidence type="ECO:0000256" key="1">
    <source>
        <dbReference type="SAM" id="Phobius"/>
    </source>
</evidence>
<reference evidence="4 5" key="2">
    <citation type="submission" date="2019-09" db="EMBL/GenBank/DDBJ databases">
        <authorList>
            <person name="Jin C."/>
        </authorList>
    </citation>
    <scope>NUCLEOTIDE SEQUENCE [LARGE SCALE GENOMIC DNA]</scope>
    <source>
        <strain evidence="4 5">BN140078</strain>
    </source>
</reference>
<name>A0A5B2W2L0_9BACT</name>
<evidence type="ECO:0000259" key="3">
    <source>
        <dbReference type="Pfam" id="PF09990"/>
    </source>
</evidence>
<feature type="domain" description="Cytochrome C Planctomycete-type" evidence="2">
    <location>
        <begin position="193"/>
        <end position="243"/>
    </location>
</feature>
<dbReference type="Proteomes" id="UP000324611">
    <property type="component" value="Unassembled WGS sequence"/>
</dbReference>
<dbReference type="InterPro" id="IPR011429">
    <property type="entry name" value="Cyt_c_Planctomycete-type"/>
</dbReference>
<keyword evidence="5" id="KW-1185">Reference proteome</keyword>
<keyword evidence="1" id="KW-0472">Membrane</keyword>
<feature type="transmembrane region" description="Helical" evidence="1">
    <location>
        <begin position="32"/>
        <end position="50"/>
    </location>
</feature>
<organism evidence="4 5">
    <name type="scientific">Chitinophaga agrisoli</name>
    <dbReference type="NCBI Taxonomy" id="2607653"/>
    <lineage>
        <taxon>Bacteria</taxon>
        <taxon>Pseudomonadati</taxon>
        <taxon>Bacteroidota</taxon>
        <taxon>Chitinophagia</taxon>
        <taxon>Chitinophagales</taxon>
        <taxon>Chitinophagaceae</taxon>
        <taxon>Chitinophaga</taxon>
    </lineage>
</organism>
<dbReference type="Pfam" id="PF07635">
    <property type="entry name" value="PSCyt1"/>
    <property type="match status" value="1"/>
</dbReference>
<proteinExistence type="predicted"/>
<dbReference type="InterPro" id="IPR019251">
    <property type="entry name" value="DUF2231_TM"/>
</dbReference>
<gene>
    <name evidence="4" type="ORF">F0L74_00470</name>
</gene>
<dbReference type="PANTHER" id="PTHR35889:SF3">
    <property type="entry name" value="F-BOX DOMAIN-CONTAINING PROTEIN"/>
    <property type="match status" value="1"/>
</dbReference>
<feature type="transmembrane region" description="Helical" evidence="1">
    <location>
        <begin position="103"/>
        <end position="120"/>
    </location>
</feature>
<reference evidence="4 5" key="1">
    <citation type="submission" date="2019-09" db="EMBL/GenBank/DDBJ databases">
        <title>Chitinophaga ginsengihumi sp. nov., isolated from soil of ginseng rhizosphere.</title>
        <authorList>
            <person name="Lee J."/>
        </authorList>
    </citation>
    <scope>NUCLEOTIDE SEQUENCE [LARGE SCALE GENOMIC DNA]</scope>
    <source>
        <strain evidence="4 5">BN140078</strain>
    </source>
</reference>
<evidence type="ECO:0000259" key="2">
    <source>
        <dbReference type="Pfam" id="PF07635"/>
    </source>
</evidence>
<protein>
    <submittedName>
        <fullName evidence="4">Uncharacterized protein</fullName>
    </submittedName>
</protein>